<dbReference type="Proteomes" id="UP001373714">
    <property type="component" value="Unassembled WGS sequence"/>
</dbReference>
<dbReference type="InterPro" id="IPR036069">
    <property type="entry name" value="DUF34/NIF3_sf"/>
</dbReference>
<dbReference type="PANTHER" id="PTHR41774">
    <property type="match status" value="1"/>
</dbReference>
<evidence type="ECO:0000313" key="3">
    <source>
        <dbReference type="EMBL" id="KAK6332652.1"/>
    </source>
</evidence>
<evidence type="ECO:0000256" key="1">
    <source>
        <dbReference type="ARBA" id="ARBA00020998"/>
    </source>
</evidence>
<proteinExistence type="predicted"/>
<feature type="region of interest" description="Disordered" evidence="2">
    <location>
        <begin position="201"/>
        <end position="220"/>
    </location>
</feature>
<gene>
    <name evidence="3" type="ORF">TWF730_004312</name>
</gene>
<accession>A0AAV9U084</accession>
<keyword evidence="4" id="KW-1185">Reference proteome</keyword>
<feature type="compositionally biased region" description="Basic and acidic residues" evidence="2">
    <location>
        <begin position="267"/>
        <end position="276"/>
    </location>
</feature>
<dbReference type="EMBL" id="JAVHNS010000017">
    <property type="protein sequence ID" value="KAK6332652.1"/>
    <property type="molecule type" value="Genomic_DNA"/>
</dbReference>
<protein>
    <recommendedName>
        <fullName evidence="1">ATP phosphoribosyltransferase</fullName>
    </recommendedName>
</protein>
<feature type="compositionally biased region" description="Polar residues" evidence="2">
    <location>
        <begin position="243"/>
        <end position="266"/>
    </location>
</feature>
<name>A0AAV9U084_9PEZI</name>
<reference evidence="3 4" key="1">
    <citation type="submission" date="2019-10" db="EMBL/GenBank/DDBJ databases">
        <authorList>
            <person name="Palmer J.M."/>
        </authorList>
    </citation>
    <scope>NUCLEOTIDE SEQUENCE [LARGE SCALE GENOMIC DNA]</scope>
    <source>
        <strain evidence="3 4">TWF730</strain>
    </source>
</reference>
<dbReference type="InterPro" id="IPR015867">
    <property type="entry name" value="N-reg_PII/ATP_PRibTrfase_C"/>
</dbReference>
<organism evidence="3 4">
    <name type="scientific">Orbilia blumenaviensis</name>
    <dbReference type="NCBI Taxonomy" id="1796055"/>
    <lineage>
        <taxon>Eukaryota</taxon>
        <taxon>Fungi</taxon>
        <taxon>Dikarya</taxon>
        <taxon>Ascomycota</taxon>
        <taxon>Pezizomycotina</taxon>
        <taxon>Orbiliomycetes</taxon>
        <taxon>Orbiliales</taxon>
        <taxon>Orbiliaceae</taxon>
        <taxon>Orbilia</taxon>
    </lineage>
</organism>
<dbReference type="SUPFAM" id="SSF102705">
    <property type="entry name" value="NIF3 (NGG1p interacting factor 3)-like"/>
    <property type="match status" value="1"/>
</dbReference>
<sequence length="303" mass="34483">MRPSFALRSRLPIRRTTSRQSWDAFVESVTSRDPDDPSIFRSDRTVLREEAPTTTNQSAANYRRFKPTTRFSIYKMTEIQRTVEEGLDYKLVFYAPVDSVGRIKDAIFEVGGGVLGGGKYSRCCFQSYGTGQFRAEVGANSGELGVTKVQEEVKVEITCHGKKVTRAAVRALLHTHPLDVPVYEVYKTEFGFLPHQLISQHTTDQRRSWRPHTEEEQKLESTIQNKIAIQFEGARLAAKHAAESQTAESGENRSVSWQHTESNESSNVRDREQKSFDERLNVLRDFLDKETKKREDSESAPSS</sequence>
<dbReference type="AlphaFoldDB" id="A0AAV9U084"/>
<comment type="caution">
    <text evidence="3">The sequence shown here is derived from an EMBL/GenBank/DDBJ whole genome shotgun (WGS) entry which is preliminary data.</text>
</comment>
<feature type="region of interest" description="Disordered" evidence="2">
    <location>
        <begin position="239"/>
        <end position="276"/>
    </location>
</feature>
<dbReference type="Gene3D" id="3.30.70.120">
    <property type="match status" value="1"/>
</dbReference>
<evidence type="ECO:0000256" key="2">
    <source>
        <dbReference type="SAM" id="MobiDB-lite"/>
    </source>
</evidence>
<dbReference type="PANTHER" id="PTHR41774:SF1">
    <property type="entry name" value="NGG1P INTERACTING FACTOR NIF3"/>
    <property type="match status" value="1"/>
</dbReference>
<evidence type="ECO:0000313" key="4">
    <source>
        <dbReference type="Proteomes" id="UP001373714"/>
    </source>
</evidence>
<feature type="compositionally biased region" description="Basic and acidic residues" evidence="2">
    <location>
        <begin position="203"/>
        <end position="219"/>
    </location>
</feature>